<evidence type="ECO:0000256" key="1">
    <source>
        <dbReference type="ARBA" id="ARBA00004141"/>
    </source>
</evidence>
<dbReference type="InterPro" id="IPR027805">
    <property type="entry name" value="Transposase_HTH_dom"/>
</dbReference>
<dbReference type="GO" id="GO:0003677">
    <property type="term" value="F:DNA binding"/>
    <property type="evidence" value="ECO:0007669"/>
    <property type="project" value="UniProtKB-UniRule"/>
</dbReference>
<evidence type="ECO:0000313" key="13">
    <source>
        <dbReference type="Proteomes" id="UP000215335"/>
    </source>
</evidence>
<protein>
    <recommendedName>
        <fullName evidence="11">THAP-type domain-containing protein</fullName>
    </recommendedName>
</protein>
<dbReference type="PROSITE" id="PS50950">
    <property type="entry name" value="ZF_THAP"/>
    <property type="match status" value="1"/>
</dbReference>
<evidence type="ECO:0000259" key="11">
    <source>
        <dbReference type="PROSITE" id="PS50950"/>
    </source>
</evidence>
<keyword evidence="6 10" id="KW-1133">Transmembrane helix</keyword>
<dbReference type="GO" id="GO:0016020">
    <property type="term" value="C:membrane"/>
    <property type="evidence" value="ECO:0007669"/>
    <property type="project" value="UniProtKB-SubCell"/>
</dbReference>
<reference evidence="12 13" key="1">
    <citation type="journal article" date="2017" name="Curr. Biol.">
        <title>The Evolution of Venom by Co-option of Single-Copy Genes.</title>
        <authorList>
            <person name="Martinson E.O."/>
            <person name="Mrinalini"/>
            <person name="Kelkar Y.D."/>
            <person name="Chang C.H."/>
            <person name="Werren J.H."/>
        </authorList>
    </citation>
    <scope>NUCLEOTIDE SEQUENCE [LARGE SCALE GENOMIC DNA]</scope>
    <source>
        <strain evidence="12 13">Alberta</strain>
        <tissue evidence="12">Whole body</tissue>
    </source>
</reference>
<evidence type="ECO:0000256" key="4">
    <source>
        <dbReference type="ARBA" id="ARBA00022771"/>
    </source>
</evidence>
<evidence type="ECO:0000256" key="8">
    <source>
        <dbReference type="ARBA" id="ARBA00023136"/>
    </source>
</evidence>
<name>A0A232EJ69_9HYME</name>
<keyword evidence="5" id="KW-0862">Zinc</keyword>
<accession>A0A232EJ69</accession>
<evidence type="ECO:0000256" key="10">
    <source>
        <dbReference type="SAM" id="Phobius"/>
    </source>
</evidence>
<keyword evidence="2 10" id="KW-0812">Transmembrane</keyword>
<dbReference type="SMART" id="SM00980">
    <property type="entry name" value="THAP"/>
    <property type="match status" value="1"/>
</dbReference>
<feature type="non-terminal residue" evidence="12">
    <location>
        <position position="478"/>
    </location>
</feature>
<keyword evidence="4 9" id="KW-0863">Zinc-finger</keyword>
<dbReference type="OrthoDB" id="6496153at2759"/>
<evidence type="ECO:0000256" key="5">
    <source>
        <dbReference type="ARBA" id="ARBA00022833"/>
    </source>
</evidence>
<proteinExistence type="predicted"/>
<dbReference type="InterPro" id="IPR018908">
    <property type="entry name" value="TMEM234"/>
</dbReference>
<evidence type="ECO:0000256" key="6">
    <source>
        <dbReference type="ARBA" id="ARBA00022989"/>
    </source>
</evidence>
<evidence type="ECO:0000313" key="12">
    <source>
        <dbReference type="EMBL" id="OXU18403.1"/>
    </source>
</evidence>
<feature type="transmembrane region" description="Helical" evidence="10">
    <location>
        <begin position="433"/>
        <end position="455"/>
    </location>
</feature>
<comment type="subcellular location">
    <subcellularLocation>
        <location evidence="1">Membrane</location>
        <topology evidence="1">Multi-pass membrane protein</topology>
    </subcellularLocation>
</comment>
<dbReference type="Pfam" id="PF05485">
    <property type="entry name" value="THAP"/>
    <property type="match status" value="1"/>
</dbReference>
<dbReference type="EMBL" id="NNAY01004077">
    <property type="protein sequence ID" value="OXU18403.1"/>
    <property type="molecule type" value="Genomic_DNA"/>
</dbReference>
<feature type="domain" description="THAP-type" evidence="11">
    <location>
        <begin position="1"/>
        <end position="84"/>
    </location>
</feature>
<organism evidence="12 13">
    <name type="scientific">Trichomalopsis sarcophagae</name>
    <dbReference type="NCBI Taxonomy" id="543379"/>
    <lineage>
        <taxon>Eukaryota</taxon>
        <taxon>Metazoa</taxon>
        <taxon>Ecdysozoa</taxon>
        <taxon>Arthropoda</taxon>
        <taxon>Hexapoda</taxon>
        <taxon>Insecta</taxon>
        <taxon>Pterygota</taxon>
        <taxon>Neoptera</taxon>
        <taxon>Endopterygota</taxon>
        <taxon>Hymenoptera</taxon>
        <taxon>Apocrita</taxon>
        <taxon>Proctotrupomorpha</taxon>
        <taxon>Chalcidoidea</taxon>
        <taxon>Pteromalidae</taxon>
        <taxon>Pteromalinae</taxon>
        <taxon>Trichomalopsis</taxon>
    </lineage>
</organism>
<evidence type="ECO:0000256" key="3">
    <source>
        <dbReference type="ARBA" id="ARBA00022723"/>
    </source>
</evidence>
<evidence type="ECO:0000256" key="9">
    <source>
        <dbReference type="PROSITE-ProRule" id="PRU00309"/>
    </source>
</evidence>
<comment type="caution">
    <text evidence="12">The sequence shown here is derived from an EMBL/GenBank/DDBJ whole genome shotgun (WGS) entry which is preliminary data.</text>
</comment>
<evidence type="ECO:0000256" key="7">
    <source>
        <dbReference type="ARBA" id="ARBA00023125"/>
    </source>
</evidence>
<keyword evidence="3" id="KW-0479">Metal-binding</keyword>
<dbReference type="AlphaFoldDB" id="A0A232EJ69"/>
<dbReference type="PANTHER" id="PTHR28668:SF1">
    <property type="entry name" value="TRANSMEMBRANE PROTEIN 234"/>
    <property type="match status" value="1"/>
</dbReference>
<evidence type="ECO:0000256" key="2">
    <source>
        <dbReference type="ARBA" id="ARBA00022692"/>
    </source>
</evidence>
<dbReference type="Pfam" id="PF13613">
    <property type="entry name" value="HTH_Tnp_4"/>
    <property type="match status" value="1"/>
</dbReference>
<sequence>MGNSTCCVVNCKNNARNSSYKFYRFPTAKHWLPQKEKWIAAIKRINPDGSPWIPKKHDVICSAHFIGNKKSQHPLSPSFVPTIFPSEYKKRPVNEKNKIDRHERFIKRNNQNILPLSTISSTIVKIEPQGSNEYSEINTDDEITFEYIKIEPKVFNDTKHDDFSTLVDNSPKFADKECQVHIFMDGLKPEKTFICNRYMSNYFSNDVEIQTDITETSRIIVIPNQKRFKNKMCGTPQKRYVDQSVGPGRRDDVCEPQHFTGFSSINKDEQMLDLAGVNFCNFYFLLKKVTKNPENCKISKENRLLIYLVKKKTGLSFSALSVLFCVHRTTISRIFKFTSEELTHDASNLDLWPKELKHLTAFGLVTVAFLWGVTNPFMKKGSEGINRVKSSSKLNQIFRDIYYLVTNLKYMLPFLVNQTGSLLYVLLLQQTDLSLTVVVVNSLTFVITALTGSFLGEEKVNRMYEDKIKNDSFCVLLG</sequence>
<keyword evidence="8 10" id="KW-0472">Membrane</keyword>
<keyword evidence="7 9" id="KW-0238">DNA-binding</keyword>
<dbReference type="InterPro" id="IPR006612">
    <property type="entry name" value="THAP_Znf"/>
</dbReference>
<dbReference type="Proteomes" id="UP000215335">
    <property type="component" value="Unassembled WGS sequence"/>
</dbReference>
<keyword evidence="13" id="KW-1185">Reference proteome</keyword>
<dbReference type="SUPFAM" id="SSF57716">
    <property type="entry name" value="Glucocorticoid receptor-like (DNA-binding domain)"/>
    <property type="match status" value="1"/>
</dbReference>
<dbReference type="GO" id="GO:0008270">
    <property type="term" value="F:zinc ion binding"/>
    <property type="evidence" value="ECO:0007669"/>
    <property type="project" value="UniProtKB-KW"/>
</dbReference>
<gene>
    <name evidence="12" type="ORF">TSAR_015740</name>
</gene>
<dbReference type="Pfam" id="PF10639">
    <property type="entry name" value="TMEM234"/>
    <property type="match status" value="1"/>
</dbReference>
<dbReference type="PANTHER" id="PTHR28668">
    <property type="entry name" value="TRANSMEMBRANE PROTEIN 234"/>
    <property type="match status" value="1"/>
</dbReference>